<dbReference type="AlphaFoldDB" id="A0A9P0Z191"/>
<dbReference type="InterPro" id="IPR025558">
    <property type="entry name" value="DUF4283"/>
</dbReference>
<accession>A0A9P0Z191</accession>
<dbReference type="InterPro" id="IPR040256">
    <property type="entry name" value="At4g02000-like"/>
</dbReference>
<dbReference type="PANTHER" id="PTHR31286">
    <property type="entry name" value="GLYCINE-RICH CELL WALL STRUCTURAL PROTEIN 1.8-LIKE"/>
    <property type="match status" value="1"/>
</dbReference>
<feature type="region of interest" description="Disordered" evidence="1">
    <location>
        <begin position="394"/>
        <end position="507"/>
    </location>
</feature>
<feature type="region of interest" description="Disordered" evidence="1">
    <location>
        <begin position="1"/>
        <end position="86"/>
    </location>
</feature>
<protein>
    <recommendedName>
        <fullName evidence="2">DUF4283 domain-containing protein</fullName>
    </recommendedName>
</protein>
<dbReference type="Pfam" id="PF14111">
    <property type="entry name" value="DUF4283"/>
    <property type="match status" value="1"/>
</dbReference>
<evidence type="ECO:0000313" key="3">
    <source>
        <dbReference type="EMBL" id="CAH9083073.1"/>
    </source>
</evidence>
<dbReference type="PANTHER" id="PTHR31286:SF168">
    <property type="entry name" value="DUF4283 DOMAIN-CONTAINING PROTEIN"/>
    <property type="match status" value="1"/>
</dbReference>
<feature type="compositionally biased region" description="Polar residues" evidence="1">
    <location>
        <begin position="54"/>
        <end position="65"/>
    </location>
</feature>
<feature type="compositionally biased region" description="Basic and acidic residues" evidence="1">
    <location>
        <begin position="394"/>
        <end position="416"/>
    </location>
</feature>
<name>A0A9P0Z191_CUSEU</name>
<keyword evidence="4" id="KW-1185">Reference proteome</keyword>
<sequence>MPKSTAKKKEVQPPTKYSSRLKAKAKDKELEDALSAMEQMSDSDFEGSLHASDSEGSSKQPQPQIAVQPPEPEVNSLPPLKQDIGLKEPNKEMVEKDQNVGNLDETLNGDASVAVLDVVLVNREPTIVPQTQVDGDINDLYVAALGKTVPLNKTETTMPKPFASLFKDNREPSKGMKLRFIEPVGDFVDLHQRIMPSIEEIWGHCLVGYFAGRYPGFKPIQELVAKWGVPCKVRTHDRGWVIFKFQGEEDRSKVLMEGPYTLFGKSLYLKSLSEDFSFESEEFLKVPIWVKFPNLPMQIWNEDVISEIASRVGVPLTTDRVTQERAISRYARVVIEVDASKPPPPPLTLKVRLPNGRFHFQKLIYETFPNYCFHCKGYGHHAFTCKVIAENEKREREEKEAQEMNKRGLTKEDKGKGKVVAPTNAAAQGRNKGETSNAAAKEGDKGDNTNVATLDKPYVPKEEHPFIKAARLKKKKRKPKKKQNTKEDGEVSSGYETLKEQEDEEVEPRKINSFKDFFDDEVIIEMEVDEFGEPTIKVAHLDEVTEPITRLNHLLQVVEATEPGVYFTKKCLEQLPGVKKRKKDYVYTSMFMRCVYRHYLYRYFEDGHIMGNGSKVKDLRNFKRKSIRVVRDIKEAYLDDVITKIEFQEGAKPKIHLMHCDDVEVMMTRLDNYLDEEESLARKGITFTVDCLKSLPGVTQTDQGYEFSSTFITNVYDLFLARYRGCEEYREWKRRQWEVARPNKRKGRKN</sequence>
<reference evidence="3" key="1">
    <citation type="submission" date="2022-07" db="EMBL/GenBank/DDBJ databases">
        <authorList>
            <person name="Macas J."/>
            <person name="Novak P."/>
            <person name="Neumann P."/>
        </authorList>
    </citation>
    <scope>NUCLEOTIDE SEQUENCE</scope>
</reference>
<dbReference type="OrthoDB" id="786188at2759"/>
<proteinExistence type="predicted"/>
<evidence type="ECO:0000259" key="2">
    <source>
        <dbReference type="Pfam" id="PF14111"/>
    </source>
</evidence>
<feature type="compositionally biased region" description="Basic residues" evidence="1">
    <location>
        <begin position="470"/>
        <end position="483"/>
    </location>
</feature>
<organism evidence="3 4">
    <name type="scientific">Cuscuta europaea</name>
    <name type="common">European dodder</name>
    <dbReference type="NCBI Taxonomy" id="41803"/>
    <lineage>
        <taxon>Eukaryota</taxon>
        <taxon>Viridiplantae</taxon>
        <taxon>Streptophyta</taxon>
        <taxon>Embryophyta</taxon>
        <taxon>Tracheophyta</taxon>
        <taxon>Spermatophyta</taxon>
        <taxon>Magnoliopsida</taxon>
        <taxon>eudicotyledons</taxon>
        <taxon>Gunneridae</taxon>
        <taxon>Pentapetalae</taxon>
        <taxon>asterids</taxon>
        <taxon>lamiids</taxon>
        <taxon>Solanales</taxon>
        <taxon>Convolvulaceae</taxon>
        <taxon>Cuscuteae</taxon>
        <taxon>Cuscuta</taxon>
        <taxon>Cuscuta subgen. Cuscuta</taxon>
    </lineage>
</organism>
<feature type="domain" description="DUF4283" evidence="2">
    <location>
        <begin position="200"/>
        <end position="279"/>
    </location>
</feature>
<dbReference type="Proteomes" id="UP001152484">
    <property type="component" value="Unassembled WGS sequence"/>
</dbReference>
<comment type="caution">
    <text evidence="3">The sequence shown here is derived from an EMBL/GenBank/DDBJ whole genome shotgun (WGS) entry which is preliminary data.</text>
</comment>
<gene>
    <name evidence="3" type="ORF">CEURO_LOCUS8521</name>
</gene>
<dbReference type="EMBL" id="CAMAPE010000016">
    <property type="protein sequence ID" value="CAH9083073.1"/>
    <property type="molecule type" value="Genomic_DNA"/>
</dbReference>
<evidence type="ECO:0000256" key="1">
    <source>
        <dbReference type="SAM" id="MobiDB-lite"/>
    </source>
</evidence>
<evidence type="ECO:0000313" key="4">
    <source>
        <dbReference type="Proteomes" id="UP001152484"/>
    </source>
</evidence>